<feature type="transmembrane region" description="Helical" evidence="6">
    <location>
        <begin position="116"/>
        <end position="135"/>
    </location>
</feature>
<dbReference type="InterPro" id="IPR011701">
    <property type="entry name" value="MFS"/>
</dbReference>
<comment type="caution">
    <text evidence="8">The sequence shown here is derived from an EMBL/GenBank/DDBJ whole genome shotgun (WGS) entry which is preliminary data.</text>
</comment>
<sequence>MAQTQTPPAAPDKLAPGDGFFLLVVYLATFVAAFNENIVNVALPELCQDLAIGTDTGQWLITGYMVVASIMTASTGFLSRRFSTRGLFFTAVAALVAGELLCLVAPSYGMLLPCRLIQAVGSGILFPLMMNVVLACAPKPRLGLFLAVGTACITLGPALGPVLSGLADTLFGWRAIFVLPGVASLILGLLGLKAVRTVNVPEKVSLDVASLVLMACGLTVLVLGIGSVTSNPALGVALLVVAVVLLALFARRQFALETPLLNLRPFFNGAFWPAVLFTMVAMMMSFSLSVLLPLYYEGAFATTSFVAGLLILPAVAVNAGTSVWGGRIMDASGEWPLLPAGFALVLGALVVMVAMAEGGAGLVAVTLLTVAVYAGVGFVMSPSQTAGLRRLAPGEDQGGTAIINTSVMIAASIGSSLFVGVMTAATGSATSGGASEAAATATGFGAAMTVAAAFALAGLVGAFFYARAMSASRVTAAAKPSDTKGPSGR</sequence>
<dbReference type="PANTHER" id="PTHR42718">
    <property type="entry name" value="MAJOR FACILITATOR SUPERFAMILY MULTIDRUG TRANSPORTER MFSC"/>
    <property type="match status" value="1"/>
</dbReference>
<feature type="transmembrane region" description="Helical" evidence="6">
    <location>
        <begin position="171"/>
        <end position="192"/>
    </location>
</feature>
<evidence type="ECO:0000256" key="1">
    <source>
        <dbReference type="ARBA" id="ARBA00004651"/>
    </source>
</evidence>
<dbReference type="EMBL" id="JASJEX010000002">
    <property type="protein sequence ID" value="MDJ1129410.1"/>
    <property type="molecule type" value="Genomic_DNA"/>
</dbReference>
<dbReference type="InterPro" id="IPR036259">
    <property type="entry name" value="MFS_trans_sf"/>
</dbReference>
<evidence type="ECO:0000256" key="2">
    <source>
        <dbReference type="ARBA" id="ARBA00022448"/>
    </source>
</evidence>
<keyword evidence="5 6" id="KW-0472">Membrane</keyword>
<comment type="subcellular location">
    <subcellularLocation>
        <location evidence="1">Cell membrane</location>
        <topology evidence="1">Multi-pass membrane protein</topology>
    </subcellularLocation>
</comment>
<feature type="transmembrane region" description="Helical" evidence="6">
    <location>
        <begin position="302"/>
        <end position="325"/>
    </location>
</feature>
<protein>
    <submittedName>
        <fullName evidence="8">MFS transporter</fullName>
    </submittedName>
</protein>
<evidence type="ECO:0000313" key="9">
    <source>
        <dbReference type="Proteomes" id="UP001431693"/>
    </source>
</evidence>
<keyword evidence="9" id="KW-1185">Reference proteome</keyword>
<dbReference type="PANTHER" id="PTHR42718:SF9">
    <property type="entry name" value="MAJOR FACILITATOR SUPERFAMILY MULTIDRUG TRANSPORTER MFSC"/>
    <property type="match status" value="1"/>
</dbReference>
<feature type="domain" description="Major facilitator superfamily (MFS) profile" evidence="7">
    <location>
        <begin position="21"/>
        <end position="470"/>
    </location>
</feature>
<keyword evidence="3 6" id="KW-0812">Transmembrane</keyword>
<dbReference type="Gene3D" id="1.20.1250.20">
    <property type="entry name" value="MFS general substrate transporter like domains"/>
    <property type="match status" value="1"/>
</dbReference>
<dbReference type="PRINTS" id="PR01036">
    <property type="entry name" value="TCRTETB"/>
</dbReference>
<feature type="transmembrane region" description="Helical" evidence="6">
    <location>
        <begin position="59"/>
        <end position="79"/>
    </location>
</feature>
<name>A0ABT6ZK31_9ACTN</name>
<feature type="transmembrane region" description="Helical" evidence="6">
    <location>
        <begin position="20"/>
        <end position="39"/>
    </location>
</feature>
<reference evidence="8" key="1">
    <citation type="submission" date="2023-05" db="EMBL/GenBank/DDBJ databases">
        <title>[olsenella] sp. nov., isolated from a pig farm feces dump.</title>
        <authorList>
            <person name="Chang Y.-H."/>
        </authorList>
    </citation>
    <scope>NUCLEOTIDE SEQUENCE</scope>
    <source>
        <strain evidence="8">YH-ols2217</strain>
    </source>
</reference>
<feature type="transmembrane region" description="Helical" evidence="6">
    <location>
        <begin position="204"/>
        <end position="226"/>
    </location>
</feature>
<keyword evidence="4 6" id="KW-1133">Transmembrane helix</keyword>
<accession>A0ABT6ZK31</accession>
<organism evidence="8 9">
    <name type="scientific">Kribbibacterium absianum</name>
    <dbReference type="NCBI Taxonomy" id="3044210"/>
    <lineage>
        <taxon>Bacteria</taxon>
        <taxon>Bacillati</taxon>
        <taxon>Actinomycetota</taxon>
        <taxon>Coriobacteriia</taxon>
        <taxon>Coriobacteriales</taxon>
        <taxon>Kribbibacteriaceae</taxon>
        <taxon>Kribbibacterium</taxon>
    </lineage>
</organism>
<dbReference type="Gene3D" id="1.20.1720.10">
    <property type="entry name" value="Multidrug resistance protein D"/>
    <property type="match status" value="1"/>
</dbReference>
<evidence type="ECO:0000256" key="5">
    <source>
        <dbReference type="ARBA" id="ARBA00023136"/>
    </source>
</evidence>
<feature type="transmembrane region" description="Helical" evidence="6">
    <location>
        <begin position="142"/>
        <end position="159"/>
    </location>
</feature>
<feature type="transmembrane region" description="Helical" evidence="6">
    <location>
        <begin position="232"/>
        <end position="250"/>
    </location>
</feature>
<feature type="transmembrane region" description="Helical" evidence="6">
    <location>
        <begin position="86"/>
        <end position="110"/>
    </location>
</feature>
<feature type="transmembrane region" description="Helical" evidence="6">
    <location>
        <begin position="271"/>
        <end position="296"/>
    </location>
</feature>
<dbReference type="RefSeq" id="WP_283714057.1">
    <property type="nucleotide sequence ID" value="NZ_JASJEW010000010.1"/>
</dbReference>
<dbReference type="Pfam" id="PF07690">
    <property type="entry name" value="MFS_1"/>
    <property type="match status" value="1"/>
</dbReference>
<evidence type="ECO:0000256" key="3">
    <source>
        <dbReference type="ARBA" id="ARBA00022692"/>
    </source>
</evidence>
<dbReference type="SUPFAM" id="SSF103473">
    <property type="entry name" value="MFS general substrate transporter"/>
    <property type="match status" value="1"/>
</dbReference>
<dbReference type="Proteomes" id="UP001431693">
    <property type="component" value="Unassembled WGS sequence"/>
</dbReference>
<dbReference type="InterPro" id="IPR020846">
    <property type="entry name" value="MFS_dom"/>
</dbReference>
<dbReference type="PROSITE" id="PS50850">
    <property type="entry name" value="MFS"/>
    <property type="match status" value="1"/>
</dbReference>
<feature type="transmembrane region" description="Helical" evidence="6">
    <location>
        <begin position="337"/>
        <end position="356"/>
    </location>
</feature>
<evidence type="ECO:0000313" key="8">
    <source>
        <dbReference type="EMBL" id="MDJ1129410.1"/>
    </source>
</evidence>
<evidence type="ECO:0000256" key="4">
    <source>
        <dbReference type="ARBA" id="ARBA00022989"/>
    </source>
</evidence>
<proteinExistence type="predicted"/>
<evidence type="ECO:0000259" key="7">
    <source>
        <dbReference type="PROSITE" id="PS50850"/>
    </source>
</evidence>
<gene>
    <name evidence="8" type="ORF">QJ043_04870</name>
</gene>
<feature type="transmembrane region" description="Helical" evidence="6">
    <location>
        <begin position="362"/>
        <end position="380"/>
    </location>
</feature>
<feature type="transmembrane region" description="Helical" evidence="6">
    <location>
        <begin position="444"/>
        <end position="466"/>
    </location>
</feature>
<feature type="transmembrane region" description="Helical" evidence="6">
    <location>
        <begin position="401"/>
        <end position="424"/>
    </location>
</feature>
<evidence type="ECO:0000256" key="6">
    <source>
        <dbReference type="SAM" id="Phobius"/>
    </source>
</evidence>
<keyword evidence="2" id="KW-0813">Transport</keyword>